<evidence type="ECO:0000256" key="1">
    <source>
        <dbReference type="SAM" id="MobiDB-lite"/>
    </source>
</evidence>
<sequence length="127" mass="14397">MQSQVQYTQQPPQPAQNMGMQQQQQPVGDVIEQLPADMSVPSHNEIRIVDQLFQQKKGIFDRILGQTKDIVILGGLFIVFSLPFIDNLIKKFVTAAGTSPYILIGIKALLFVFSYFIIKNLYLARKK</sequence>
<dbReference type="AlphaFoldDB" id="A0A6C0JNC3"/>
<organism evidence="3">
    <name type="scientific">viral metagenome</name>
    <dbReference type="NCBI Taxonomy" id="1070528"/>
    <lineage>
        <taxon>unclassified sequences</taxon>
        <taxon>metagenomes</taxon>
        <taxon>organismal metagenomes</taxon>
    </lineage>
</organism>
<keyword evidence="2" id="KW-0812">Transmembrane</keyword>
<feature type="transmembrane region" description="Helical" evidence="2">
    <location>
        <begin position="70"/>
        <end position="89"/>
    </location>
</feature>
<feature type="region of interest" description="Disordered" evidence="1">
    <location>
        <begin position="1"/>
        <end position="23"/>
    </location>
</feature>
<dbReference type="EMBL" id="MN740668">
    <property type="protein sequence ID" value="QHU06863.1"/>
    <property type="molecule type" value="Genomic_DNA"/>
</dbReference>
<evidence type="ECO:0000313" key="3">
    <source>
        <dbReference type="EMBL" id="QHU06863.1"/>
    </source>
</evidence>
<proteinExistence type="predicted"/>
<protein>
    <submittedName>
        <fullName evidence="3">Uncharacterized protein</fullName>
    </submittedName>
</protein>
<accession>A0A6C0JNC3</accession>
<evidence type="ECO:0000256" key="2">
    <source>
        <dbReference type="SAM" id="Phobius"/>
    </source>
</evidence>
<name>A0A6C0JNC3_9ZZZZ</name>
<keyword evidence="2" id="KW-1133">Transmembrane helix</keyword>
<reference evidence="3" key="1">
    <citation type="journal article" date="2020" name="Nature">
        <title>Giant virus diversity and host interactions through global metagenomics.</title>
        <authorList>
            <person name="Schulz F."/>
            <person name="Roux S."/>
            <person name="Paez-Espino D."/>
            <person name="Jungbluth S."/>
            <person name="Walsh D.A."/>
            <person name="Denef V.J."/>
            <person name="McMahon K.D."/>
            <person name="Konstantinidis K.T."/>
            <person name="Eloe-Fadrosh E.A."/>
            <person name="Kyrpides N.C."/>
            <person name="Woyke T."/>
        </authorList>
    </citation>
    <scope>NUCLEOTIDE SEQUENCE</scope>
    <source>
        <strain evidence="3">GVMAG-S-1038524-41</strain>
    </source>
</reference>
<keyword evidence="2" id="KW-0472">Membrane</keyword>
<feature type="transmembrane region" description="Helical" evidence="2">
    <location>
        <begin position="101"/>
        <end position="118"/>
    </location>
</feature>